<gene>
    <name evidence="1" type="ORF">NS355_01800</name>
</gene>
<proteinExistence type="predicted"/>
<organism evidence="1 2">
    <name type="scientific">Sphingomonas yabuuchiae</name>
    <dbReference type="NCBI Taxonomy" id="172044"/>
    <lineage>
        <taxon>Bacteria</taxon>
        <taxon>Pseudomonadati</taxon>
        <taxon>Pseudomonadota</taxon>
        <taxon>Alphaproteobacteria</taxon>
        <taxon>Sphingomonadales</taxon>
        <taxon>Sphingomonadaceae</taxon>
        <taxon>Sphingomonas</taxon>
    </lineage>
</organism>
<dbReference type="AlphaFoldDB" id="A0A147IZE0"/>
<name>A0A147IZE0_9SPHN</name>
<accession>A0A147IZE0</accession>
<dbReference type="Proteomes" id="UP000073923">
    <property type="component" value="Unassembled WGS sequence"/>
</dbReference>
<evidence type="ECO:0000313" key="2">
    <source>
        <dbReference type="Proteomes" id="UP000073923"/>
    </source>
</evidence>
<dbReference type="PATRIC" id="fig|172044.3.peg.2620"/>
<evidence type="ECO:0000313" key="1">
    <source>
        <dbReference type="EMBL" id="KTW00955.1"/>
    </source>
</evidence>
<sequence>MILGRVAIALVALALSIAPAYTARPGAMVIRKASFGHIEVAATDVETALREGRAAQAAARDVLLLPHARFGITARSHGKAQWVSIASNGLPIYSWAFGNAAPGGRPVPPSHALRHEIGHDLFIRHLVPSSRDGQYGGDAPDWLDEMAAIAFEGADVTAMRRREAARLAKSGTLIPMDRFLTMVHPELTELPASAAASDGPAYRIRLAASADTPRFYAMTRAFYDYLVARTGSPAVIAELAGVFRRGERLDAWILTRSSSRDESASLETLDAELRSWIQSDSRYAATTGSPSGG</sequence>
<comment type="caution">
    <text evidence="1">The sequence shown here is derived from an EMBL/GenBank/DDBJ whole genome shotgun (WGS) entry which is preliminary data.</text>
</comment>
<protein>
    <recommendedName>
        <fullName evidence="3">DUF1570 domain-containing protein</fullName>
    </recommendedName>
</protein>
<dbReference type="EMBL" id="LDTF01000007">
    <property type="protein sequence ID" value="KTW00955.1"/>
    <property type="molecule type" value="Genomic_DNA"/>
</dbReference>
<evidence type="ECO:0008006" key="3">
    <source>
        <dbReference type="Google" id="ProtNLM"/>
    </source>
</evidence>
<reference evidence="1 2" key="1">
    <citation type="journal article" date="2016" name="Front. Microbiol.">
        <title>Genomic Resource of Rice Seed Associated Bacteria.</title>
        <authorList>
            <person name="Midha S."/>
            <person name="Bansal K."/>
            <person name="Sharma S."/>
            <person name="Kumar N."/>
            <person name="Patil P.P."/>
            <person name="Chaudhry V."/>
            <person name="Patil P.B."/>
        </authorList>
    </citation>
    <scope>NUCLEOTIDE SEQUENCE [LARGE SCALE GENOMIC DNA]</scope>
    <source>
        <strain evidence="1 2">NS355</strain>
    </source>
</reference>